<dbReference type="EMBL" id="JBJHZZ010000012">
    <property type="protein sequence ID" value="MFL0248044.1"/>
    <property type="molecule type" value="Genomic_DNA"/>
</dbReference>
<sequence>MKQIALEDLFKMLDDMKNSNLVAIVNAYELDTVYCIDEFDYELLEEQNGRRLRLINKNGKRPYYDFHGIYISLKDIDKISITEDTIYIYLQQQVVKLKIK</sequence>
<reference evidence="1 2" key="1">
    <citation type="submission" date="2024-11" db="EMBL/GenBank/DDBJ databases">
        <authorList>
            <person name="Heng Y.C."/>
            <person name="Lim A.C.H."/>
            <person name="Lee J.K.Y."/>
            <person name="Kittelmann S."/>
        </authorList>
    </citation>
    <scope>NUCLEOTIDE SEQUENCE [LARGE SCALE GENOMIC DNA]</scope>
    <source>
        <strain evidence="1 2">WILCCON 0185</strain>
    </source>
</reference>
<evidence type="ECO:0000313" key="2">
    <source>
        <dbReference type="Proteomes" id="UP001623591"/>
    </source>
</evidence>
<keyword evidence="2" id="KW-1185">Reference proteome</keyword>
<proteinExistence type="predicted"/>
<organism evidence="1 2">
    <name type="scientific">Candidatus Clostridium stratigraminis</name>
    <dbReference type="NCBI Taxonomy" id="3381661"/>
    <lineage>
        <taxon>Bacteria</taxon>
        <taxon>Bacillati</taxon>
        <taxon>Bacillota</taxon>
        <taxon>Clostridia</taxon>
        <taxon>Eubacteriales</taxon>
        <taxon>Clostridiaceae</taxon>
        <taxon>Clostridium</taxon>
    </lineage>
</organism>
<comment type="caution">
    <text evidence="1">The sequence shown here is derived from an EMBL/GenBank/DDBJ whole genome shotgun (WGS) entry which is preliminary data.</text>
</comment>
<gene>
    <name evidence="1" type="ORF">ACJDUG_13830</name>
</gene>
<evidence type="ECO:0000313" key="1">
    <source>
        <dbReference type="EMBL" id="MFL0248044.1"/>
    </source>
</evidence>
<dbReference type="Proteomes" id="UP001623591">
    <property type="component" value="Unassembled WGS sequence"/>
</dbReference>
<accession>A0ABW8T669</accession>
<protein>
    <submittedName>
        <fullName evidence="1">Uncharacterized protein</fullName>
    </submittedName>
</protein>
<dbReference type="RefSeq" id="WP_406770475.1">
    <property type="nucleotide sequence ID" value="NZ_JBJHZZ010000012.1"/>
</dbReference>
<name>A0ABW8T669_9CLOT</name>